<dbReference type="Pfam" id="PF13830">
    <property type="entry name" value="DUF4192"/>
    <property type="match status" value="1"/>
</dbReference>
<keyword evidence="2" id="KW-1185">Reference proteome</keyword>
<protein>
    <recommendedName>
        <fullName evidence="3">DUF4192 domain-containing protein</fullName>
    </recommendedName>
</protein>
<reference evidence="1" key="1">
    <citation type="journal article" date="2014" name="Int. J. Syst. Evol. Microbiol.">
        <title>Complete genome sequence of Corynebacterium casei LMG S-19264T (=DSM 44701T), isolated from a smear-ripened cheese.</title>
        <authorList>
            <consortium name="US DOE Joint Genome Institute (JGI-PGF)"/>
            <person name="Walter F."/>
            <person name="Albersmeier A."/>
            <person name="Kalinowski J."/>
            <person name="Ruckert C."/>
        </authorList>
    </citation>
    <scope>NUCLEOTIDE SEQUENCE</scope>
    <source>
        <strain evidence="1">JCM 3313</strain>
    </source>
</reference>
<reference evidence="1" key="2">
    <citation type="submission" date="2020-09" db="EMBL/GenBank/DDBJ databases">
        <authorList>
            <person name="Sun Q."/>
            <person name="Ohkuma M."/>
        </authorList>
    </citation>
    <scope>NUCLEOTIDE SEQUENCE</scope>
    <source>
        <strain evidence="1">JCM 3313</strain>
    </source>
</reference>
<proteinExistence type="predicted"/>
<accession>A0A918EBA3</accession>
<gene>
    <name evidence="1" type="ORF">GCM10010185_09670</name>
</gene>
<evidence type="ECO:0000313" key="2">
    <source>
        <dbReference type="Proteomes" id="UP000639606"/>
    </source>
</evidence>
<evidence type="ECO:0008006" key="3">
    <source>
        <dbReference type="Google" id="ProtNLM"/>
    </source>
</evidence>
<dbReference type="InterPro" id="IPR025447">
    <property type="entry name" value="DUF4192"/>
</dbReference>
<dbReference type="AlphaFoldDB" id="A0A918EBA3"/>
<comment type="caution">
    <text evidence="1">The sequence shown here is derived from an EMBL/GenBank/DDBJ whole genome shotgun (WGS) entry which is preliminary data.</text>
</comment>
<dbReference type="RefSeq" id="WP_189221850.1">
    <property type="nucleotide sequence ID" value="NZ_BMRG01000002.1"/>
</dbReference>
<organism evidence="1 2">
    <name type="scientific">Saccharothrix coeruleofusca</name>
    <dbReference type="NCBI Taxonomy" id="33919"/>
    <lineage>
        <taxon>Bacteria</taxon>
        <taxon>Bacillati</taxon>
        <taxon>Actinomycetota</taxon>
        <taxon>Actinomycetes</taxon>
        <taxon>Pseudonocardiales</taxon>
        <taxon>Pseudonocardiaceae</taxon>
        <taxon>Saccharothrix</taxon>
    </lineage>
</organism>
<dbReference type="EMBL" id="BMRG01000002">
    <property type="protein sequence ID" value="GGP40662.1"/>
    <property type="molecule type" value="Genomic_DNA"/>
</dbReference>
<sequence length="327" mass="34664">MTTPAPLTTPLRDPGDLIAAVPHLLGFHPCDSVVVVLVEGSAVAMTLRADLPPPQHTRRAVEQLLPALSRQAGATAVVVVVGGPRPDPPERLPREDLITHLGAAFDAVGIRLACAVWTQAAEKGTPWFDYWDLGSAGTTPDPRGTALAAASAAMGFVTYPSRDAMVQVLAPAPEQVLARRSEALDRLVAESQAVPPRDAARHGRALVHQAVTAAADRKTPLTDEEVVLLAHALSDPWVRDASLSYAVGEHAIGAERLWTELTRACPPPERAEPATLLAFSAYLRGEGALAAAALERAQQAHPGHRLATLLRTALESGIPPERIRELC</sequence>
<name>A0A918EBA3_9PSEU</name>
<evidence type="ECO:0000313" key="1">
    <source>
        <dbReference type="EMBL" id="GGP40662.1"/>
    </source>
</evidence>
<dbReference type="Proteomes" id="UP000639606">
    <property type="component" value="Unassembled WGS sequence"/>
</dbReference>